<dbReference type="AlphaFoldDB" id="A0A061AGV5"/>
<evidence type="ECO:0000313" key="1">
    <source>
        <dbReference type="EMBL" id="CDR36361.1"/>
    </source>
</evidence>
<organism evidence="1">
    <name type="scientific">Rhodotorula toruloides</name>
    <name type="common">Yeast</name>
    <name type="synonym">Rhodosporidium toruloides</name>
    <dbReference type="NCBI Taxonomy" id="5286"/>
    <lineage>
        <taxon>Eukaryota</taxon>
        <taxon>Fungi</taxon>
        <taxon>Dikarya</taxon>
        <taxon>Basidiomycota</taxon>
        <taxon>Pucciniomycotina</taxon>
        <taxon>Microbotryomycetes</taxon>
        <taxon>Sporidiobolales</taxon>
        <taxon>Sporidiobolaceae</taxon>
        <taxon>Rhodotorula</taxon>
    </lineage>
</organism>
<gene>
    <name evidence="1" type="ORF">RHTO0S_02e01068g</name>
</gene>
<protein>
    <submittedName>
        <fullName evidence="1">RHTO0S02e01068g1_1</fullName>
    </submittedName>
</protein>
<sequence length="246" mass="27707">MGAVGWIVRQRHPTIVPHPLAYMDNAYGLDISGETMRYEHHGEAQIVPLAQGRMLEVWDELGLAWKWRKALSGCRLTITGIVVDLDEDCTVERFVATVPAFLAVPSRQPALRDWRRIVGWANWALTVRPRARPLLSPFYIKLARLGLPYAIMFRNKATDAVLCAFVRELELGKPLSMRDPMLTEWSEADADAFYLTDACLEAMDGTGSGLGFFAISEQQHRHSSSRPRVCYKLIQFAEALAVYSAI</sequence>
<name>A0A061AGV5_RHOTO</name>
<reference evidence="1" key="1">
    <citation type="journal article" date="2014" name="Genome Announc.">
        <title>Draft genome sequence of Rhodosporidium toruloides CECT1137, an oleaginous yeast of biotechnological interest.</title>
        <authorList>
            <person name="Morin N."/>
            <person name="Calcas X."/>
            <person name="Devillers H."/>
            <person name="Durrens P."/>
            <person name="Sherman D.J."/>
            <person name="Nicaud J.-M."/>
            <person name="Neuveglise C."/>
        </authorList>
    </citation>
    <scope>NUCLEOTIDE SEQUENCE</scope>
    <source>
        <strain evidence="1">CECT1137</strain>
    </source>
</reference>
<dbReference type="EMBL" id="LK052937">
    <property type="protein sequence ID" value="CDR36361.1"/>
    <property type="molecule type" value="Genomic_DNA"/>
</dbReference>
<dbReference type="OrthoDB" id="3249498at2759"/>
<proteinExistence type="predicted"/>
<accession>A0A061AGV5</accession>